<dbReference type="AlphaFoldDB" id="A0AA94HN22"/>
<keyword evidence="2" id="KW-0012">Acyltransferase</keyword>
<comment type="caution">
    <text evidence="6">The sequence shown here is derived from an EMBL/GenBank/DDBJ whole genome shotgun (WGS) entry which is preliminary data.</text>
</comment>
<protein>
    <submittedName>
        <fullName evidence="6">3-oxoacyl-[acyl-carrier-protein] synthase-3</fullName>
    </submittedName>
</protein>
<evidence type="ECO:0000256" key="2">
    <source>
        <dbReference type="ARBA" id="ARBA00023315"/>
    </source>
</evidence>
<dbReference type="RefSeq" id="WP_092918167.1">
    <property type="nucleotide sequence ID" value="NZ_FOZN01000003.1"/>
</dbReference>
<evidence type="ECO:0000313" key="6">
    <source>
        <dbReference type="EMBL" id="SFS14466.1"/>
    </source>
</evidence>
<keyword evidence="3" id="KW-0812">Transmembrane</keyword>
<evidence type="ECO:0000259" key="5">
    <source>
        <dbReference type="Pfam" id="PF08545"/>
    </source>
</evidence>
<keyword evidence="1" id="KW-0808">Transferase</keyword>
<reference evidence="6 7" key="1">
    <citation type="submission" date="2016-10" db="EMBL/GenBank/DDBJ databases">
        <authorList>
            <person name="Varghese N."/>
            <person name="Submissions S."/>
        </authorList>
    </citation>
    <scope>NUCLEOTIDE SEQUENCE [LARGE SCALE GENOMIC DNA]</scope>
    <source>
        <strain evidence="6 7">IAM 15147</strain>
    </source>
</reference>
<keyword evidence="7" id="KW-1185">Reference proteome</keyword>
<dbReference type="InterPro" id="IPR013751">
    <property type="entry name" value="ACP_syn_III_N"/>
</dbReference>
<evidence type="ECO:0000256" key="1">
    <source>
        <dbReference type="ARBA" id="ARBA00022679"/>
    </source>
</evidence>
<keyword evidence="3" id="KW-0472">Membrane</keyword>
<dbReference type="SUPFAM" id="SSF53901">
    <property type="entry name" value="Thiolase-like"/>
    <property type="match status" value="1"/>
</dbReference>
<dbReference type="Pfam" id="PF08545">
    <property type="entry name" value="ACP_syn_III"/>
    <property type="match status" value="1"/>
</dbReference>
<dbReference type="PANTHER" id="PTHR34069:SF2">
    <property type="entry name" value="BETA-KETOACYL-[ACYL-CARRIER-PROTEIN] SYNTHASE III"/>
    <property type="match status" value="1"/>
</dbReference>
<dbReference type="InterPro" id="IPR016039">
    <property type="entry name" value="Thiolase-like"/>
</dbReference>
<dbReference type="Gene3D" id="3.40.47.10">
    <property type="match status" value="2"/>
</dbReference>
<evidence type="ECO:0000313" key="7">
    <source>
        <dbReference type="Proteomes" id="UP000198506"/>
    </source>
</evidence>
<proteinExistence type="predicted"/>
<dbReference type="GO" id="GO:0004315">
    <property type="term" value="F:3-oxoacyl-[acyl-carrier-protein] synthase activity"/>
    <property type="evidence" value="ECO:0007669"/>
    <property type="project" value="InterPro"/>
</dbReference>
<keyword evidence="3" id="KW-1133">Transmembrane helix</keyword>
<evidence type="ECO:0000256" key="3">
    <source>
        <dbReference type="SAM" id="Phobius"/>
    </source>
</evidence>
<dbReference type="GO" id="GO:0006633">
    <property type="term" value="P:fatty acid biosynthetic process"/>
    <property type="evidence" value="ECO:0007669"/>
    <property type="project" value="InterPro"/>
</dbReference>
<feature type="transmembrane region" description="Helical" evidence="3">
    <location>
        <begin position="335"/>
        <end position="358"/>
    </location>
</feature>
<dbReference type="PANTHER" id="PTHR34069">
    <property type="entry name" value="3-OXOACYL-[ACYL-CARRIER-PROTEIN] SYNTHASE 3"/>
    <property type="match status" value="1"/>
</dbReference>
<sequence length="360" mass="37274">MPTTSAIAAVGTHLPQRIRTTEQTERRLRDENPGVALPVGLIRRMTGVDRVHEREEGQQASDLAVAAAREALAASPEPVDLLIFASASQDLIEPATSHIVNDKLGLGVPVFDVKNACNSVLNAMQVAHAMIVSGQARRVLIASGETPTSAVRWRVADRHQFVRSFPGYTMSDAGAALILEATDASARPGGAGSAGAGAVSADPVGADRAAADTGIVEMAFSAASHHWSIGTLPMGGSMRPRDPEATYFDIDGRGLQRAFLALGPELVTGLLARSGIALADLDLVLMHQVAEPHLGPIADRLGLGVEMILPTVAQHGNLASATLPIQLRTALDQGLVGPGSLLLLVGLAGGISLGAAVVRL</sequence>
<feature type="domain" description="Beta-ketoacyl-[acyl-carrier-protein] synthase III N-terminal" evidence="5">
    <location>
        <begin position="111"/>
        <end position="185"/>
    </location>
</feature>
<evidence type="ECO:0000259" key="4">
    <source>
        <dbReference type="Pfam" id="PF08541"/>
    </source>
</evidence>
<dbReference type="Proteomes" id="UP000198506">
    <property type="component" value="Unassembled WGS sequence"/>
</dbReference>
<feature type="domain" description="Beta-ketoacyl-[acyl-carrier-protein] synthase III C-terminal" evidence="4">
    <location>
        <begin position="271"/>
        <end position="359"/>
    </location>
</feature>
<dbReference type="GO" id="GO:0044550">
    <property type="term" value="P:secondary metabolite biosynthetic process"/>
    <property type="evidence" value="ECO:0007669"/>
    <property type="project" value="TreeGrafter"/>
</dbReference>
<organism evidence="6 7">
    <name type="scientific">Agrococcus baldri</name>
    <dbReference type="NCBI Taxonomy" id="153730"/>
    <lineage>
        <taxon>Bacteria</taxon>
        <taxon>Bacillati</taxon>
        <taxon>Actinomycetota</taxon>
        <taxon>Actinomycetes</taxon>
        <taxon>Micrococcales</taxon>
        <taxon>Microbacteriaceae</taxon>
        <taxon>Agrococcus</taxon>
    </lineage>
</organism>
<dbReference type="Pfam" id="PF08541">
    <property type="entry name" value="ACP_syn_III_C"/>
    <property type="match status" value="1"/>
</dbReference>
<dbReference type="InterPro" id="IPR013747">
    <property type="entry name" value="ACP_syn_III_C"/>
</dbReference>
<name>A0AA94HN22_9MICO</name>
<dbReference type="EMBL" id="FOZN01000003">
    <property type="protein sequence ID" value="SFS14466.1"/>
    <property type="molecule type" value="Genomic_DNA"/>
</dbReference>
<gene>
    <name evidence="6" type="ORF">SAMN04487783_1849</name>
</gene>
<accession>A0AA94HN22</accession>